<evidence type="ECO:0000313" key="2">
    <source>
        <dbReference type="Proteomes" id="UP000248311"/>
    </source>
</evidence>
<sequence>MRGPKPILDNVIPMKGDAAPRPVPPALDWMSDEGRAAWEELAPVMVAKDRLEPHYADLFAAYCEAVGDFMRFTGDLAMMGSYYEVSTRNGLQEKKRAAWGQRQEALANMQRIGALFGMSPVDERRLSGGGQGDLFEDLKRQLASDASV</sequence>
<dbReference type="InterPro" id="IPR006448">
    <property type="entry name" value="Phage_term_ssu_P27"/>
</dbReference>
<proteinExistence type="predicted"/>
<evidence type="ECO:0000313" key="1">
    <source>
        <dbReference type="EMBL" id="PYE80825.1"/>
    </source>
</evidence>
<name>A0A318SMB5_9RHOB</name>
<dbReference type="AlphaFoldDB" id="A0A318SMB5"/>
<gene>
    <name evidence="1" type="ORF">DFP88_11135</name>
</gene>
<dbReference type="OrthoDB" id="7843333at2"/>
<organism evidence="1 2">
    <name type="scientific">Pseudoroseicyclus aestuarii</name>
    <dbReference type="NCBI Taxonomy" id="1795041"/>
    <lineage>
        <taxon>Bacteria</taxon>
        <taxon>Pseudomonadati</taxon>
        <taxon>Pseudomonadota</taxon>
        <taxon>Alphaproteobacteria</taxon>
        <taxon>Rhodobacterales</taxon>
        <taxon>Paracoccaceae</taxon>
        <taxon>Pseudoroseicyclus</taxon>
    </lineage>
</organism>
<protein>
    <submittedName>
        <fullName evidence="1">P27 family predicted phage terminase small subunit</fullName>
    </submittedName>
</protein>
<dbReference type="Proteomes" id="UP000248311">
    <property type="component" value="Unassembled WGS sequence"/>
</dbReference>
<accession>A0A318SMB5</accession>
<dbReference type="RefSeq" id="WP_110815716.1">
    <property type="nucleotide sequence ID" value="NZ_QJTE01000011.1"/>
</dbReference>
<keyword evidence="2" id="KW-1185">Reference proteome</keyword>
<comment type="caution">
    <text evidence="1">The sequence shown here is derived from an EMBL/GenBank/DDBJ whole genome shotgun (WGS) entry which is preliminary data.</text>
</comment>
<reference evidence="1 2" key="1">
    <citation type="submission" date="2018-06" db="EMBL/GenBank/DDBJ databases">
        <title>Genomic Encyclopedia of Type Strains, Phase III (KMG-III): the genomes of soil and plant-associated and newly described type strains.</title>
        <authorList>
            <person name="Whitman W."/>
        </authorList>
    </citation>
    <scope>NUCLEOTIDE SEQUENCE [LARGE SCALE GENOMIC DNA]</scope>
    <source>
        <strain evidence="1 2">CECT 9025</strain>
    </source>
</reference>
<dbReference type="EMBL" id="QJTE01000011">
    <property type="protein sequence ID" value="PYE80825.1"/>
    <property type="molecule type" value="Genomic_DNA"/>
</dbReference>
<dbReference type="Pfam" id="PF05119">
    <property type="entry name" value="Terminase_4"/>
    <property type="match status" value="1"/>
</dbReference>